<feature type="transmembrane region" description="Helical" evidence="9">
    <location>
        <begin position="20"/>
        <end position="39"/>
    </location>
</feature>
<dbReference type="PANTHER" id="PTHR22752">
    <property type="entry name" value="G PROTEIN-COUPLED RECEPTOR"/>
    <property type="match status" value="1"/>
</dbReference>
<accession>A0ABN8SBT5</accession>
<dbReference type="InterPro" id="IPR017452">
    <property type="entry name" value="GPCR_Rhodpsn_7TM"/>
</dbReference>
<comment type="subcellular location">
    <subcellularLocation>
        <location evidence="1">Cell membrane</location>
        <topology evidence="1">Multi-pass membrane protein</topology>
    </subcellularLocation>
</comment>
<evidence type="ECO:0000259" key="10">
    <source>
        <dbReference type="PROSITE" id="PS50262"/>
    </source>
</evidence>
<keyword evidence="5" id="KW-0297">G-protein coupled receptor</keyword>
<keyword evidence="2" id="KW-1003">Cell membrane</keyword>
<evidence type="ECO:0000256" key="9">
    <source>
        <dbReference type="SAM" id="Phobius"/>
    </source>
</evidence>
<keyword evidence="12" id="KW-1185">Reference proteome</keyword>
<dbReference type="SUPFAM" id="SSF81321">
    <property type="entry name" value="Family A G protein-coupled receptor-like"/>
    <property type="match status" value="1"/>
</dbReference>
<evidence type="ECO:0000256" key="3">
    <source>
        <dbReference type="ARBA" id="ARBA00022692"/>
    </source>
</evidence>
<evidence type="ECO:0000256" key="2">
    <source>
        <dbReference type="ARBA" id="ARBA00022475"/>
    </source>
</evidence>
<dbReference type="CDD" id="cd00637">
    <property type="entry name" value="7tm_classA_rhodopsin-like"/>
    <property type="match status" value="1"/>
</dbReference>
<keyword evidence="8" id="KW-0807">Transducer</keyword>
<feature type="transmembrane region" description="Helical" evidence="9">
    <location>
        <begin position="51"/>
        <end position="76"/>
    </location>
</feature>
<dbReference type="InterPro" id="IPR000276">
    <property type="entry name" value="GPCR_Rhodpsn"/>
</dbReference>
<evidence type="ECO:0000256" key="5">
    <source>
        <dbReference type="ARBA" id="ARBA00023040"/>
    </source>
</evidence>
<feature type="domain" description="G-protein coupled receptors family 1 profile" evidence="10">
    <location>
        <begin position="30"/>
        <end position="117"/>
    </location>
</feature>
<gene>
    <name evidence="11" type="ORF">PLOB_00038186</name>
</gene>
<feature type="non-terminal residue" evidence="11">
    <location>
        <position position="117"/>
    </location>
</feature>
<dbReference type="Pfam" id="PF00001">
    <property type="entry name" value="7tm_1"/>
    <property type="match status" value="1"/>
</dbReference>
<evidence type="ECO:0000256" key="7">
    <source>
        <dbReference type="ARBA" id="ARBA00023170"/>
    </source>
</evidence>
<organism evidence="11 12">
    <name type="scientific">Porites lobata</name>
    <dbReference type="NCBI Taxonomy" id="104759"/>
    <lineage>
        <taxon>Eukaryota</taxon>
        <taxon>Metazoa</taxon>
        <taxon>Cnidaria</taxon>
        <taxon>Anthozoa</taxon>
        <taxon>Hexacorallia</taxon>
        <taxon>Scleractinia</taxon>
        <taxon>Fungiina</taxon>
        <taxon>Poritidae</taxon>
        <taxon>Porites</taxon>
    </lineage>
</organism>
<keyword evidence="7" id="KW-0675">Receptor</keyword>
<dbReference type="Proteomes" id="UP001159405">
    <property type="component" value="Unassembled WGS sequence"/>
</dbReference>
<evidence type="ECO:0000313" key="12">
    <source>
        <dbReference type="Proteomes" id="UP001159405"/>
    </source>
</evidence>
<dbReference type="EMBL" id="CALNXK010000565">
    <property type="protein sequence ID" value="CAH3187737.1"/>
    <property type="molecule type" value="Genomic_DNA"/>
</dbReference>
<evidence type="ECO:0000256" key="4">
    <source>
        <dbReference type="ARBA" id="ARBA00022989"/>
    </source>
</evidence>
<protein>
    <recommendedName>
        <fullName evidence="10">G-protein coupled receptors family 1 profile domain-containing protein</fullName>
    </recommendedName>
</protein>
<proteinExistence type="predicted"/>
<keyword evidence="4 9" id="KW-1133">Transmembrane helix</keyword>
<evidence type="ECO:0000256" key="8">
    <source>
        <dbReference type="ARBA" id="ARBA00023224"/>
    </source>
</evidence>
<keyword evidence="3 9" id="KW-0812">Transmembrane</keyword>
<name>A0ABN8SBT5_9CNID</name>
<dbReference type="Gene3D" id="1.20.1070.10">
    <property type="entry name" value="Rhodopsin 7-helix transmembrane proteins"/>
    <property type="match status" value="1"/>
</dbReference>
<dbReference type="PRINTS" id="PR00237">
    <property type="entry name" value="GPCRRHODOPSN"/>
</dbReference>
<sequence>MVGILESGSTALKVIEAGAMIALNILSLLGNILVCLSVYRNSSLRTTTNLYIIALAVTDLIAATLVMPPATGVLITGRWPFGETACQIHAYFSLFVVYVSPVTMGLTALNRYIRICK</sequence>
<evidence type="ECO:0000256" key="1">
    <source>
        <dbReference type="ARBA" id="ARBA00004651"/>
    </source>
</evidence>
<dbReference type="PROSITE" id="PS50262">
    <property type="entry name" value="G_PROTEIN_RECEP_F1_2"/>
    <property type="match status" value="1"/>
</dbReference>
<comment type="caution">
    <text evidence="11">The sequence shown here is derived from an EMBL/GenBank/DDBJ whole genome shotgun (WGS) entry which is preliminary data.</text>
</comment>
<reference evidence="11 12" key="1">
    <citation type="submission" date="2022-05" db="EMBL/GenBank/DDBJ databases">
        <authorList>
            <consortium name="Genoscope - CEA"/>
            <person name="William W."/>
        </authorList>
    </citation>
    <scope>NUCLEOTIDE SEQUENCE [LARGE SCALE GENOMIC DNA]</scope>
</reference>
<evidence type="ECO:0000256" key="6">
    <source>
        <dbReference type="ARBA" id="ARBA00023136"/>
    </source>
</evidence>
<feature type="transmembrane region" description="Helical" evidence="9">
    <location>
        <begin position="88"/>
        <end position="109"/>
    </location>
</feature>
<evidence type="ECO:0000313" key="11">
    <source>
        <dbReference type="EMBL" id="CAH3187737.1"/>
    </source>
</evidence>
<keyword evidence="6 9" id="KW-0472">Membrane</keyword>